<dbReference type="RefSeq" id="WP_136462373.1">
    <property type="nucleotide sequence ID" value="NZ_SRKY01000002.1"/>
</dbReference>
<dbReference type="EMBL" id="SRKY01000002">
    <property type="protein sequence ID" value="THH36774.1"/>
    <property type="molecule type" value="Genomic_DNA"/>
</dbReference>
<protein>
    <submittedName>
        <fullName evidence="1">DUF3775 domain-containing protein</fullName>
    </submittedName>
</protein>
<reference evidence="1 2" key="1">
    <citation type="submission" date="2019-04" db="EMBL/GenBank/DDBJ databases">
        <title>Shimia ponticola sp. nov., isolated from seawater.</title>
        <authorList>
            <person name="Kim Y.-O."/>
            <person name="Yoon J.-H."/>
        </authorList>
    </citation>
    <scope>NUCLEOTIDE SEQUENCE [LARGE SCALE GENOMIC DNA]</scope>
    <source>
        <strain evidence="1 2">MYP11</strain>
    </source>
</reference>
<dbReference type="Pfam" id="PF12616">
    <property type="entry name" value="DUF3775"/>
    <property type="match status" value="1"/>
</dbReference>
<dbReference type="OrthoDB" id="5641374at2"/>
<evidence type="ECO:0000313" key="2">
    <source>
        <dbReference type="Proteomes" id="UP000306602"/>
    </source>
</evidence>
<dbReference type="Proteomes" id="UP000306602">
    <property type="component" value="Unassembled WGS sequence"/>
</dbReference>
<keyword evidence="2" id="KW-1185">Reference proteome</keyword>
<dbReference type="InterPro" id="IPR022254">
    <property type="entry name" value="DUF3775"/>
</dbReference>
<name>A0A4S4NBI7_9RHOB</name>
<gene>
    <name evidence="1" type="ORF">E4Z66_07450</name>
</gene>
<evidence type="ECO:0000313" key="1">
    <source>
        <dbReference type="EMBL" id="THH36774.1"/>
    </source>
</evidence>
<organism evidence="1 2">
    <name type="scientific">Aliishimia ponticola</name>
    <dbReference type="NCBI Taxonomy" id="2499833"/>
    <lineage>
        <taxon>Bacteria</taxon>
        <taxon>Pseudomonadati</taxon>
        <taxon>Pseudomonadota</taxon>
        <taxon>Alphaproteobacteria</taxon>
        <taxon>Rhodobacterales</taxon>
        <taxon>Paracoccaceae</taxon>
        <taxon>Aliishimia</taxon>
    </lineage>
</organism>
<comment type="caution">
    <text evidence="1">The sequence shown here is derived from an EMBL/GenBank/DDBJ whole genome shotgun (WGS) entry which is preliminary data.</text>
</comment>
<dbReference type="AlphaFoldDB" id="A0A4S4NBI7"/>
<accession>A0A4S4NBI7</accession>
<proteinExistence type="predicted"/>
<sequence>MENLEISPQSVAQVALMAREIKRAEPELRAFIERMDQQAQAELVALMWIGRGAFEPDDLEEAVRTARAEASTPTADYLIGTPLLSDHLEAALDAFGVNVADAEDTLM</sequence>